<dbReference type="AlphaFoldDB" id="A0AAP2ZAI1"/>
<name>A0AAP2ZAI1_9EURY</name>
<feature type="transmembrane region" description="Helical" evidence="1">
    <location>
        <begin position="89"/>
        <end position="108"/>
    </location>
</feature>
<protein>
    <submittedName>
        <fullName evidence="2">Metal-dependent hydrolase</fullName>
    </submittedName>
</protein>
<evidence type="ECO:0000313" key="3">
    <source>
        <dbReference type="Proteomes" id="UP001321047"/>
    </source>
</evidence>
<comment type="caution">
    <text evidence="2">The sequence shown here is derived from an EMBL/GenBank/DDBJ whole genome shotgun (WGS) entry which is preliminary data.</text>
</comment>
<keyword evidence="3" id="KW-1185">Reference proteome</keyword>
<dbReference type="Proteomes" id="UP001321047">
    <property type="component" value="Unassembled WGS sequence"/>
</dbReference>
<proteinExistence type="predicted"/>
<feature type="transmembrane region" description="Helical" evidence="1">
    <location>
        <begin position="156"/>
        <end position="173"/>
    </location>
</feature>
<evidence type="ECO:0000256" key="1">
    <source>
        <dbReference type="SAM" id="Phobius"/>
    </source>
</evidence>
<dbReference type="Pfam" id="PF04307">
    <property type="entry name" value="YdjM"/>
    <property type="match status" value="1"/>
</dbReference>
<evidence type="ECO:0000313" key="2">
    <source>
        <dbReference type="EMBL" id="MCU4753692.1"/>
    </source>
</evidence>
<accession>A0AAP2ZAI1</accession>
<feature type="transmembrane region" description="Helical" evidence="1">
    <location>
        <begin position="60"/>
        <end position="82"/>
    </location>
</feature>
<keyword evidence="1" id="KW-0812">Transmembrane</keyword>
<dbReference type="InterPro" id="IPR007404">
    <property type="entry name" value="YdjM-like"/>
</dbReference>
<dbReference type="GO" id="GO:0016787">
    <property type="term" value="F:hydrolase activity"/>
    <property type="evidence" value="ECO:0007669"/>
    <property type="project" value="UniProtKB-KW"/>
</dbReference>
<gene>
    <name evidence="2" type="ORF">OB919_17165</name>
</gene>
<keyword evidence="1" id="KW-0472">Membrane</keyword>
<organism evidence="2 3">
    <name type="scientific">Natronosalvus hydrolyticus</name>
    <dbReference type="NCBI Taxonomy" id="2979988"/>
    <lineage>
        <taxon>Archaea</taxon>
        <taxon>Methanobacteriati</taxon>
        <taxon>Methanobacteriota</taxon>
        <taxon>Stenosarchaea group</taxon>
        <taxon>Halobacteria</taxon>
        <taxon>Halobacteriales</taxon>
        <taxon>Natrialbaceae</taxon>
        <taxon>Natronosalvus</taxon>
    </lineage>
</organism>
<sequence>MMPWEHAIVGYIAYSLFTHIVYRSGPTGAETVVVLFASVLPDIIDKPLAWEYGVFSSGYALGHSIFFAVPLSTAVFLLTLAVGRPRFGWSFGIGYLLHLPADVIPIYVREGRMPIDRILWPMSSLDGRSNVGFTEAFAASNDQYLQSLTEINQSPYMQAVVLLMIGGFLLWVYDGMPIVREGYLTLRQAIVWSTRRIRKYWRGDST</sequence>
<keyword evidence="2" id="KW-0378">Hydrolase</keyword>
<dbReference type="RefSeq" id="WP_342810002.1">
    <property type="nucleotide sequence ID" value="NZ_JAOPJZ010000020.1"/>
</dbReference>
<reference evidence="2 3" key="1">
    <citation type="submission" date="2022-09" db="EMBL/GenBank/DDBJ databases">
        <title>Enrichment on poylsaccharides allowed isolation of novel metabolic and taxonomic groups of Haloarchaea.</title>
        <authorList>
            <person name="Sorokin D.Y."/>
            <person name="Elcheninov A.G."/>
            <person name="Khizhniak T.V."/>
            <person name="Kolganova T.V."/>
            <person name="Kublanov I.V."/>
        </authorList>
    </citation>
    <scope>NUCLEOTIDE SEQUENCE [LARGE SCALE GENOMIC DNA]</scope>
    <source>
        <strain evidence="2 3">AArc-curdl1</strain>
    </source>
</reference>
<dbReference type="EMBL" id="JAOPJZ010000020">
    <property type="protein sequence ID" value="MCU4753692.1"/>
    <property type="molecule type" value="Genomic_DNA"/>
</dbReference>
<keyword evidence="1" id="KW-1133">Transmembrane helix</keyword>